<accession>A0A9J5WB04</accession>
<organism evidence="1 2">
    <name type="scientific">Solanum commersonii</name>
    <name type="common">Commerson's wild potato</name>
    <name type="synonym">Commerson's nightshade</name>
    <dbReference type="NCBI Taxonomy" id="4109"/>
    <lineage>
        <taxon>Eukaryota</taxon>
        <taxon>Viridiplantae</taxon>
        <taxon>Streptophyta</taxon>
        <taxon>Embryophyta</taxon>
        <taxon>Tracheophyta</taxon>
        <taxon>Spermatophyta</taxon>
        <taxon>Magnoliopsida</taxon>
        <taxon>eudicotyledons</taxon>
        <taxon>Gunneridae</taxon>
        <taxon>Pentapetalae</taxon>
        <taxon>asterids</taxon>
        <taxon>lamiids</taxon>
        <taxon>Solanales</taxon>
        <taxon>Solanaceae</taxon>
        <taxon>Solanoideae</taxon>
        <taxon>Solaneae</taxon>
        <taxon>Solanum</taxon>
    </lineage>
</organism>
<proteinExistence type="predicted"/>
<protein>
    <submittedName>
        <fullName evidence="1">Uncharacterized protein</fullName>
    </submittedName>
</protein>
<sequence>MTIHIEHSQKNLQYYFVRSLLFKSALKFSELIIMCNACVENLCTLSQDGTTNKGFSIQLSEEDVKLSRIHDQL</sequence>
<comment type="caution">
    <text evidence="1">The sequence shown here is derived from an EMBL/GenBank/DDBJ whole genome shotgun (WGS) entry which is preliminary data.</text>
</comment>
<dbReference type="EMBL" id="JACXVP010000012">
    <property type="protein sequence ID" value="KAG5572899.1"/>
    <property type="molecule type" value="Genomic_DNA"/>
</dbReference>
<feature type="non-terminal residue" evidence="1">
    <location>
        <position position="1"/>
    </location>
</feature>
<evidence type="ECO:0000313" key="1">
    <source>
        <dbReference type="EMBL" id="KAG5572899.1"/>
    </source>
</evidence>
<keyword evidence="2" id="KW-1185">Reference proteome</keyword>
<gene>
    <name evidence="1" type="ORF">H5410_062665</name>
</gene>
<dbReference type="AlphaFoldDB" id="A0A9J5WB04"/>
<evidence type="ECO:0000313" key="2">
    <source>
        <dbReference type="Proteomes" id="UP000824120"/>
    </source>
</evidence>
<dbReference type="Proteomes" id="UP000824120">
    <property type="component" value="Chromosome 12"/>
</dbReference>
<reference evidence="1 2" key="1">
    <citation type="submission" date="2020-09" db="EMBL/GenBank/DDBJ databases">
        <title>De no assembly of potato wild relative species, Solanum commersonii.</title>
        <authorList>
            <person name="Cho K."/>
        </authorList>
    </citation>
    <scope>NUCLEOTIDE SEQUENCE [LARGE SCALE GENOMIC DNA]</scope>
    <source>
        <strain evidence="1">LZ3.2</strain>
        <tissue evidence="1">Leaf</tissue>
    </source>
</reference>
<name>A0A9J5WB04_SOLCO</name>